<feature type="domain" description="Endonuclease/exonuclease/phosphatase" evidence="2">
    <location>
        <begin position="115"/>
        <end position="322"/>
    </location>
</feature>
<accession>A0A7K3WRA0</accession>
<evidence type="ECO:0000259" key="2">
    <source>
        <dbReference type="Pfam" id="PF03372"/>
    </source>
</evidence>
<dbReference type="AlphaFoldDB" id="A0A7K3WRA0"/>
<keyword evidence="4" id="KW-1185">Reference proteome</keyword>
<sequence>MKKTRKVLYIVIIVIALILALCSIFSILRNTESLYLKMLDFPRIQFFIASFICLAILVILIRRWRWYDYMFIGVLLMGMVINGSYLINYTPLVSVEVPSVEEIKPNDAQLSLLIANVKMSNKSAQLFINLIEIKQPDLILAMEVNEWWDKQLKVLENDYPYSQHTINNVTYGMVIFSKFPIEKVEVDYLQNENVPSFESTIILSGGKYISFHSLHPVPPTHFKNLPDNEGQKEDALKKLGKKIKGRKFPTIVAGDFNDVVWSYVDELTGTESILYDVRVGRGFYNSYNATNILNRWPLDHVFVTDEFRLKTLERLPEMGSDHFPIFVELVL</sequence>
<gene>
    <name evidence="3" type="ORF">G3O08_11890</name>
</gene>
<dbReference type="InterPro" id="IPR036691">
    <property type="entry name" value="Endo/exonu/phosph_ase_sf"/>
</dbReference>
<dbReference type="SUPFAM" id="SSF56219">
    <property type="entry name" value="DNase I-like"/>
    <property type="match status" value="1"/>
</dbReference>
<evidence type="ECO:0000313" key="3">
    <source>
        <dbReference type="EMBL" id="NEN24203.1"/>
    </source>
</evidence>
<protein>
    <submittedName>
        <fullName evidence="3">Endonuclease/exonuclease/phosphatase family protein</fullName>
    </submittedName>
</protein>
<proteinExistence type="predicted"/>
<dbReference type="GO" id="GO:0004519">
    <property type="term" value="F:endonuclease activity"/>
    <property type="evidence" value="ECO:0007669"/>
    <property type="project" value="UniProtKB-KW"/>
</dbReference>
<name>A0A7K3WRA0_9FLAO</name>
<feature type="transmembrane region" description="Helical" evidence="1">
    <location>
        <begin position="7"/>
        <end position="28"/>
    </location>
</feature>
<keyword evidence="3" id="KW-0540">Nuclease</keyword>
<evidence type="ECO:0000313" key="4">
    <source>
        <dbReference type="Proteomes" id="UP000486602"/>
    </source>
</evidence>
<reference evidence="3 4" key="1">
    <citation type="submission" date="2020-02" db="EMBL/GenBank/DDBJ databases">
        <title>Out from the shadows clarifying the taxonomy of the family Cryomorphaceae and related taxa by utilizing the GTDB taxonomic framework.</title>
        <authorList>
            <person name="Bowman J.P."/>
        </authorList>
    </citation>
    <scope>NUCLEOTIDE SEQUENCE [LARGE SCALE GENOMIC DNA]</scope>
    <source>
        <strain evidence="3 4">QSSC 1-22</strain>
    </source>
</reference>
<dbReference type="EMBL" id="JAAGVY010000022">
    <property type="protein sequence ID" value="NEN24203.1"/>
    <property type="molecule type" value="Genomic_DNA"/>
</dbReference>
<keyword evidence="3" id="KW-0269">Exonuclease</keyword>
<dbReference type="InterPro" id="IPR005135">
    <property type="entry name" value="Endo/exonuclease/phosphatase"/>
</dbReference>
<evidence type="ECO:0000256" key="1">
    <source>
        <dbReference type="SAM" id="Phobius"/>
    </source>
</evidence>
<keyword evidence="1" id="KW-0472">Membrane</keyword>
<keyword evidence="1" id="KW-0812">Transmembrane</keyword>
<comment type="caution">
    <text evidence="3">The sequence shown here is derived from an EMBL/GenBank/DDBJ whole genome shotgun (WGS) entry which is preliminary data.</text>
</comment>
<keyword evidence="1" id="KW-1133">Transmembrane helix</keyword>
<keyword evidence="3" id="KW-0255">Endonuclease</keyword>
<feature type="transmembrane region" description="Helical" evidence="1">
    <location>
        <begin position="44"/>
        <end position="62"/>
    </location>
</feature>
<feature type="transmembrane region" description="Helical" evidence="1">
    <location>
        <begin position="69"/>
        <end position="87"/>
    </location>
</feature>
<dbReference type="Pfam" id="PF03372">
    <property type="entry name" value="Exo_endo_phos"/>
    <property type="match status" value="1"/>
</dbReference>
<dbReference type="Proteomes" id="UP000486602">
    <property type="component" value="Unassembled WGS sequence"/>
</dbReference>
<keyword evidence="3" id="KW-0378">Hydrolase</keyword>
<organism evidence="3 4">
    <name type="scientific">Cryomorpha ignava</name>
    <dbReference type="NCBI Taxonomy" id="101383"/>
    <lineage>
        <taxon>Bacteria</taxon>
        <taxon>Pseudomonadati</taxon>
        <taxon>Bacteroidota</taxon>
        <taxon>Flavobacteriia</taxon>
        <taxon>Flavobacteriales</taxon>
        <taxon>Cryomorphaceae</taxon>
        <taxon>Cryomorpha</taxon>
    </lineage>
</organism>
<dbReference type="GO" id="GO:0004527">
    <property type="term" value="F:exonuclease activity"/>
    <property type="evidence" value="ECO:0007669"/>
    <property type="project" value="UniProtKB-KW"/>
</dbReference>
<dbReference type="Gene3D" id="3.60.10.10">
    <property type="entry name" value="Endonuclease/exonuclease/phosphatase"/>
    <property type="match status" value="1"/>
</dbReference>